<evidence type="ECO:0000313" key="2">
    <source>
        <dbReference type="Proteomes" id="UP001060085"/>
    </source>
</evidence>
<protein>
    <submittedName>
        <fullName evidence="1">Uncharacterized protein</fullName>
    </submittedName>
</protein>
<proteinExistence type="predicted"/>
<sequence>MTYEQSWPRKRRALKERAGMPTSHLQPETELCTASGTSKLGWYGETVLLTQFGKELEHHYFILVRRKIFDDQFDFDDILGKRAHTDLAGKHSWPRMELTPAQYRALWASWQMALIIMVLGKSITFRDYTVVRFYCRDDYMHFLDNGPWIIMGRYPTVTTWRPNFRPSSDRVTFILAWIWLPKIPIEPFDEDLLMKIGNKIGRVVKMDHTTMSVTKGRFVRVCVQIDLMKRQVLFIELSGHLQKVEYEGLHIICFECGGYNHRRDNCPRKHNTVGITQGVNNGGGVKLGQDPQKVSVNAAAQTECRCQQNSSGGRGNKKDANPSGSRFEILTQKRKTGRTQPRSIQGGHWACLSRTPSQQETKQRESQTCPIN</sequence>
<organism evidence="1 2">
    <name type="scientific">Catharanthus roseus</name>
    <name type="common">Madagascar periwinkle</name>
    <name type="synonym">Vinca rosea</name>
    <dbReference type="NCBI Taxonomy" id="4058"/>
    <lineage>
        <taxon>Eukaryota</taxon>
        <taxon>Viridiplantae</taxon>
        <taxon>Streptophyta</taxon>
        <taxon>Embryophyta</taxon>
        <taxon>Tracheophyta</taxon>
        <taxon>Spermatophyta</taxon>
        <taxon>Magnoliopsida</taxon>
        <taxon>eudicotyledons</taxon>
        <taxon>Gunneridae</taxon>
        <taxon>Pentapetalae</taxon>
        <taxon>asterids</taxon>
        <taxon>lamiids</taxon>
        <taxon>Gentianales</taxon>
        <taxon>Apocynaceae</taxon>
        <taxon>Rauvolfioideae</taxon>
        <taxon>Vinceae</taxon>
        <taxon>Catharanthinae</taxon>
        <taxon>Catharanthus</taxon>
    </lineage>
</organism>
<gene>
    <name evidence="1" type="ORF">M9H77_14847</name>
</gene>
<reference evidence="2" key="1">
    <citation type="journal article" date="2023" name="Nat. Plants">
        <title>Single-cell RNA sequencing provides a high-resolution roadmap for understanding the multicellular compartmentation of specialized metabolism.</title>
        <authorList>
            <person name="Sun S."/>
            <person name="Shen X."/>
            <person name="Li Y."/>
            <person name="Li Y."/>
            <person name="Wang S."/>
            <person name="Li R."/>
            <person name="Zhang H."/>
            <person name="Shen G."/>
            <person name="Guo B."/>
            <person name="Wei J."/>
            <person name="Xu J."/>
            <person name="St-Pierre B."/>
            <person name="Chen S."/>
            <person name="Sun C."/>
        </authorList>
    </citation>
    <scope>NUCLEOTIDE SEQUENCE [LARGE SCALE GENOMIC DNA]</scope>
</reference>
<evidence type="ECO:0000313" key="1">
    <source>
        <dbReference type="EMBL" id="KAI5674483.1"/>
    </source>
</evidence>
<name>A0ACC0BPC3_CATRO</name>
<dbReference type="Proteomes" id="UP001060085">
    <property type="component" value="Linkage Group LG03"/>
</dbReference>
<dbReference type="EMBL" id="CM044703">
    <property type="protein sequence ID" value="KAI5674483.1"/>
    <property type="molecule type" value="Genomic_DNA"/>
</dbReference>
<keyword evidence="2" id="KW-1185">Reference proteome</keyword>
<comment type="caution">
    <text evidence="1">The sequence shown here is derived from an EMBL/GenBank/DDBJ whole genome shotgun (WGS) entry which is preliminary data.</text>
</comment>
<accession>A0ACC0BPC3</accession>